<evidence type="ECO:0000256" key="2">
    <source>
        <dbReference type="ARBA" id="ARBA00022475"/>
    </source>
</evidence>
<evidence type="ECO:0000256" key="3">
    <source>
        <dbReference type="ARBA" id="ARBA00022692"/>
    </source>
</evidence>
<evidence type="ECO:0000256" key="8">
    <source>
        <dbReference type="SAM" id="Phobius"/>
    </source>
</evidence>
<feature type="compositionally biased region" description="Basic and acidic residues" evidence="7">
    <location>
        <begin position="86"/>
        <end position="95"/>
    </location>
</feature>
<keyword evidence="6 8" id="KW-0472">Membrane</keyword>
<dbReference type="SUPFAM" id="SSF48317">
    <property type="entry name" value="Acid phosphatase/Vanadium-dependent haloperoxidase"/>
    <property type="match status" value="1"/>
</dbReference>
<keyword evidence="11" id="KW-1185">Reference proteome</keyword>
<dbReference type="CDD" id="cd01610">
    <property type="entry name" value="PAP2_like"/>
    <property type="match status" value="1"/>
</dbReference>
<evidence type="ECO:0000256" key="7">
    <source>
        <dbReference type="SAM" id="MobiDB-lite"/>
    </source>
</evidence>
<comment type="caution">
    <text evidence="10">The sequence shown here is derived from an EMBL/GenBank/DDBJ whole genome shotgun (WGS) entry which is preliminary data.</text>
</comment>
<evidence type="ECO:0000313" key="11">
    <source>
        <dbReference type="Proteomes" id="UP000635387"/>
    </source>
</evidence>
<dbReference type="EMBL" id="BNAY01000016">
    <property type="protein sequence ID" value="GHH37966.1"/>
    <property type="molecule type" value="Genomic_DNA"/>
</dbReference>
<keyword evidence="3 8" id="KW-0812">Transmembrane</keyword>
<evidence type="ECO:0000256" key="1">
    <source>
        <dbReference type="ARBA" id="ARBA00004651"/>
    </source>
</evidence>
<protein>
    <submittedName>
        <fullName evidence="10">Phosphatase PAP2 family protein</fullName>
    </submittedName>
</protein>
<evidence type="ECO:0000313" key="10">
    <source>
        <dbReference type="EMBL" id="GHH37966.1"/>
    </source>
</evidence>
<evidence type="ECO:0000256" key="6">
    <source>
        <dbReference type="ARBA" id="ARBA00023136"/>
    </source>
</evidence>
<feature type="transmembrane region" description="Helical" evidence="8">
    <location>
        <begin position="61"/>
        <end position="79"/>
    </location>
</feature>
<evidence type="ECO:0000259" key="9">
    <source>
        <dbReference type="SMART" id="SM00014"/>
    </source>
</evidence>
<accession>A0ABQ3MC58</accession>
<keyword evidence="2" id="KW-1003">Cell membrane</keyword>
<dbReference type="RefSeq" id="WP_229908327.1">
    <property type="nucleotide sequence ID" value="NZ_BNAY01000016.1"/>
</dbReference>
<feature type="region of interest" description="Disordered" evidence="7">
    <location>
        <begin position="86"/>
        <end position="105"/>
    </location>
</feature>
<dbReference type="PANTHER" id="PTHR14969:SF62">
    <property type="entry name" value="DECAPRENYLPHOSPHORYL-5-PHOSPHORIBOSE PHOSPHATASE RV3807C-RELATED"/>
    <property type="match status" value="1"/>
</dbReference>
<feature type="transmembrane region" description="Helical" evidence="8">
    <location>
        <begin position="26"/>
        <end position="49"/>
    </location>
</feature>
<evidence type="ECO:0000256" key="4">
    <source>
        <dbReference type="ARBA" id="ARBA00022801"/>
    </source>
</evidence>
<dbReference type="InterPro" id="IPR000326">
    <property type="entry name" value="PAP2/HPO"/>
</dbReference>
<name>A0ABQ3MC58_9PSEU</name>
<organism evidence="10 11">
    <name type="scientific">Amycolatopsis oliviviridis</name>
    <dbReference type="NCBI Taxonomy" id="1471590"/>
    <lineage>
        <taxon>Bacteria</taxon>
        <taxon>Bacillati</taxon>
        <taxon>Actinomycetota</taxon>
        <taxon>Actinomycetes</taxon>
        <taxon>Pseudonocardiales</taxon>
        <taxon>Pseudonocardiaceae</taxon>
        <taxon>Amycolatopsis</taxon>
    </lineage>
</organism>
<dbReference type="Proteomes" id="UP000635387">
    <property type="component" value="Unassembled WGS sequence"/>
</dbReference>
<dbReference type="PANTHER" id="PTHR14969">
    <property type="entry name" value="SPHINGOSINE-1-PHOSPHATE PHOSPHOHYDROLASE"/>
    <property type="match status" value="1"/>
</dbReference>
<sequence>MAWAKVERVLRDLDAGVVPTSRAHPVLVATTTAARGGFLWLVIAALLAARGGGARRAAGRGLVAAGAGMACGHLLSALVRRPRPPARDLPARESLPEQPSSSSFPSKHAATAAAFTVAVTLRSPRAGVFVVPVGVLVCYGRMRTYIHWTTDVLGGAALGFAIAYLLRRR</sequence>
<feature type="domain" description="Phosphatidic acid phosphatase type 2/haloperoxidase" evidence="9">
    <location>
        <begin position="60"/>
        <end position="167"/>
    </location>
</feature>
<comment type="subcellular location">
    <subcellularLocation>
        <location evidence="1">Cell membrane</location>
        <topology evidence="1">Multi-pass membrane protein</topology>
    </subcellularLocation>
</comment>
<dbReference type="SMART" id="SM00014">
    <property type="entry name" value="acidPPc"/>
    <property type="match status" value="1"/>
</dbReference>
<reference evidence="11" key="1">
    <citation type="journal article" date="2019" name="Int. J. Syst. Evol. Microbiol.">
        <title>The Global Catalogue of Microorganisms (GCM) 10K type strain sequencing project: providing services to taxonomists for standard genome sequencing and annotation.</title>
        <authorList>
            <consortium name="The Broad Institute Genomics Platform"/>
            <consortium name="The Broad Institute Genome Sequencing Center for Infectious Disease"/>
            <person name="Wu L."/>
            <person name="Ma J."/>
        </authorList>
    </citation>
    <scope>NUCLEOTIDE SEQUENCE [LARGE SCALE GENOMIC DNA]</scope>
    <source>
        <strain evidence="11">CGMCC 4.7683</strain>
    </source>
</reference>
<dbReference type="Gene3D" id="1.20.144.10">
    <property type="entry name" value="Phosphatidic acid phosphatase type 2/haloperoxidase"/>
    <property type="match status" value="1"/>
</dbReference>
<dbReference type="InterPro" id="IPR036938">
    <property type="entry name" value="PAP2/HPO_sf"/>
</dbReference>
<feature type="transmembrane region" description="Helical" evidence="8">
    <location>
        <begin position="145"/>
        <end position="166"/>
    </location>
</feature>
<gene>
    <name evidence="10" type="ORF">GCM10017790_83140</name>
</gene>
<proteinExistence type="predicted"/>
<dbReference type="Pfam" id="PF01569">
    <property type="entry name" value="PAP2"/>
    <property type="match status" value="1"/>
</dbReference>
<keyword evidence="4" id="KW-0378">Hydrolase</keyword>
<keyword evidence="5 8" id="KW-1133">Transmembrane helix</keyword>
<evidence type="ECO:0000256" key="5">
    <source>
        <dbReference type="ARBA" id="ARBA00022989"/>
    </source>
</evidence>